<evidence type="ECO:0000256" key="1">
    <source>
        <dbReference type="ARBA" id="ARBA00009865"/>
    </source>
</evidence>
<dbReference type="RefSeq" id="WP_198424799.1">
    <property type="nucleotide sequence ID" value="NZ_CP045997.1"/>
</dbReference>
<dbReference type="PANTHER" id="PTHR43817">
    <property type="entry name" value="GLYCOSYL HYDROLASE"/>
    <property type="match status" value="1"/>
</dbReference>
<dbReference type="KEGG" id="senf:GJR95_01535"/>
<dbReference type="GO" id="GO:0004553">
    <property type="term" value="F:hydrolase activity, hydrolyzing O-glycosyl compounds"/>
    <property type="evidence" value="ECO:0007669"/>
    <property type="project" value="InterPro"/>
</dbReference>
<dbReference type="InterPro" id="IPR023296">
    <property type="entry name" value="Glyco_hydro_beta-prop_sf"/>
</dbReference>
<dbReference type="AlphaFoldDB" id="A0A6P1VP89"/>
<comment type="similarity">
    <text evidence="1">Belongs to the glycosyl hydrolase 43 family.</text>
</comment>
<gene>
    <name evidence="8" type="ORF">GJR95_01535</name>
</gene>
<dbReference type="EMBL" id="CP045997">
    <property type="protein sequence ID" value="QHV93790.1"/>
    <property type="molecule type" value="Genomic_DNA"/>
</dbReference>
<dbReference type="SUPFAM" id="SSF75005">
    <property type="entry name" value="Arabinanase/levansucrase/invertase"/>
    <property type="match status" value="1"/>
</dbReference>
<reference evidence="8 9" key="1">
    <citation type="submission" date="2019-11" db="EMBL/GenBank/DDBJ databases">
        <title>Spirosoma endbachense sp. nov., isolated from a natural salt meadow.</title>
        <authorList>
            <person name="Rojas J."/>
            <person name="Ambika Manirajan B."/>
            <person name="Ratering S."/>
            <person name="Suarez C."/>
            <person name="Geissler-Plaum R."/>
            <person name="Schnell S."/>
        </authorList>
    </citation>
    <scope>NUCLEOTIDE SEQUENCE [LARGE SCALE GENOMIC DNA]</scope>
    <source>
        <strain evidence="8 9">I-24</strain>
    </source>
</reference>
<keyword evidence="4" id="KW-0326">Glycosidase</keyword>
<dbReference type="CDD" id="cd15482">
    <property type="entry name" value="Sialidase_non-viral"/>
    <property type="match status" value="1"/>
</dbReference>
<dbReference type="Gene3D" id="2.120.10.10">
    <property type="match status" value="1"/>
</dbReference>
<evidence type="ECO:0000313" key="9">
    <source>
        <dbReference type="Proteomes" id="UP000464577"/>
    </source>
</evidence>
<dbReference type="Pfam" id="PF04616">
    <property type="entry name" value="Glyco_hydro_43"/>
    <property type="match status" value="1"/>
</dbReference>
<feature type="region of interest" description="Disordered" evidence="7">
    <location>
        <begin position="679"/>
        <end position="714"/>
    </location>
</feature>
<keyword evidence="2" id="KW-0732">Signal</keyword>
<sequence length="714" mass="79536">MLRRQTNLASNWLPQPRSYLFLLLAFLSISGVWAQLPVQKLVADQTAYYPRVIRLQTDNHTPKRLLASFDRGNTGSFYESLDDGATWSTSPVGTITETTPPRTCCSGFYEVPTTFGSTEAGTLFWATSVGTDQKPRTDCSIRLYKSTDKARTWSYFSTIVSGKTGLWEPEFMIDQQGRLLCYYSSEEYKDQGFNQLIAHKTSIDGGQTWTTEVTDVAMPGGMLRPGMPIIRRLSDRSYVMSYELCGAGCDAYVKFSKDGHQWGSVAEKGTRIESSNGNHFAHAPTISWAPDGSATGKLLAIGQVLHRNSDNSTPPANGKVYMVNSNKGLGTWTEMAAPVWSPNQGTDPCPNYSSQLLVSADGKHVLEIALAKNTSGRCRPYVNTIPLNSPVTENMLTNTTDTTAQTFTNPLLPDGADPWVIFNDGYYYYTNTTGQNLTLWRTKDFTNLVQAEKKVVWTPPASGPNSRDIWAPELHRLNGKWYLYYTATDKAKPSDLNRYVFVLENESANPLEGNWTDKGKVNTNYTGLDGSVFEHNGKIYFLYSGYVGPQSNLFIADMINPWTISTKQVELTRPTYAWEKYDGREICEGPQFLRGKNGRLHIIYSASACWDDNYSLGMLTSNDTSDLLDPASWKKSATPVFSKSVENRVFGPGHNCFTKSPNGQEDWIIYHAKEQANGECKNRTPSAQPFFWKPDGSPDFGIPVASGKEVPKPN</sequence>
<proteinExistence type="inferred from homology"/>
<protein>
    <submittedName>
        <fullName evidence="8">Family 43 glycosylhydrolase</fullName>
    </submittedName>
</protein>
<dbReference type="PANTHER" id="PTHR43817:SF1">
    <property type="entry name" value="HYDROLASE, FAMILY 43, PUTATIVE (AFU_ORTHOLOGUE AFUA_3G01660)-RELATED"/>
    <property type="match status" value="1"/>
</dbReference>
<dbReference type="Proteomes" id="UP000464577">
    <property type="component" value="Chromosome"/>
</dbReference>
<dbReference type="Gene3D" id="2.115.10.20">
    <property type="entry name" value="Glycosyl hydrolase domain, family 43"/>
    <property type="match status" value="1"/>
</dbReference>
<evidence type="ECO:0000256" key="2">
    <source>
        <dbReference type="ARBA" id="ARBA00022729"/>
    </source>
</evidence>
<dbReference type="InterPro" id="IPR006710">
    <property type="entry name" value="Glyco_hydro_43"/>
</dbReference>
<organism evidence="8 9">
    <name type="scientific">Spirosoma endbachense</name>
    <dbReference type="NCBI Taxonomy" id="2666025"/>
    <lineage>
        <taxon>Bacteria</taxon>
        <taxon>Pseudomonadati</taxon>
        <taxon>Bacteroidota</taxon>
        <taxon>Cytophagia</taxon>
        <taxon>Cytophagales</taxon>
        <taxon>Cytophagaceae</taxon>
        <taxon>Spirosoma</taxon>
    </lineage>
</organism>
<feature type="active site" description="Proton donor" evidence="5">
    <location>
        <position position="588"/>
    </location>
</feature>
<dbReference type="SUPFAM" id="SSF50939">
    <property type="entry name" value="Sialidases"/>
    <property type="match status" value="1"/>
</dbReference>
<keyword evidence="9" id="KW-1185">Reference proteome</keyword>
<dbReference type="CDD" id="cd18820">
    <property type="entry name" value="GH43_LbAraf43-like"/>
    <property type="match status" value="1"/>
</dbReference>
<name>A0A6P1VP89_9BACT</name>
<feature type="active site" description="Proton acceptor" evidence="5">
    <location>
        <position position="417"/>
    </location>
</feature>
<keyword evidence="3 8" id="KW-0378">Hydrolase</keyword>
<accession>A0A6P1VP89</accession>
<evidence type="ECO:0000313" key="8">
    <source>
        <dbReference type="EMBL" id="QHV93790.1"/>
    </source>
</evidence>
<feature type="site" description="Important for catalytic activity, responsible for pKa modulation of the active site Glu and correct orientation of both the proton donor and substrate" evidence="6">
    <location>
        <position position="529"/>
    </location>
</feature>
<dbReference type="InterPro" id="IPR036278">
    <property type="entry name" value="Sialidase_sf"/>
</dbReference>
<evidence type="ECO:0000256" key="5">
    <source>
        <dbReference type="PIRSR" id="PIRSR606710-1"/>
    </source>
</evidence>
<evidence type="ECO:0000256" key="6">
    <source>
        <dbReference type="PIRSR" id="PIRSR606710-2"/>
    </source>
</evidence>
<evidence type="ECO:0000256" key="7">
    <source>
        <dbReference type="SAM" id="MobiDB-lite"/>
    </source>
</evidence>
<evidence type="ECO:0000256" key="3">
    <source>
        <dbReference type="ARBA" id="ARBA00022801"/>
    </source>
</evidence>
<evidence type="ECO:0000256" key="4">
    <source>
        <dbReference type="ARBA" id="ARBA00023295"/>
    </source>
</evidence>
<dbReference type="GO" id="GO:0005975">
    <property type="term" value="P:carbohydrate metabolic process"/>
    <property type="evidence" value="ECO:0007669"/>
    <property type="project" value="InterPro"/>
</dbReference>